<dbReference type="PANTHER" id="PTHR28058">
    <property type="entry name" value="37S RIBOSOMAL PROTEIN MRP51, MITOCHONDRIAL"/>
    <property type="match status" value="1"/>
</dbReference>
<dbReference type="OrthoDB" id="2735536at2759"/>
<reference evidence="1 2" key="1">
    <citation type="journal article" date="2016" name="Proc. Natl. Acad. Sci. U.S.A.">
        <title>Comparative genomics of biotechnologically important yeasts.</title>
        <authorList>
            <person name="Riley R."/>
            <person name="Haridas S."/>
            <person name="Wolfe K.H."/>
            <person name="Lopes M.R."/>
            <person name="Hittinger C.T."/>
            <person name="Goeker M."/>
            <person name="Salamov A.A."/>
            <person name="Wisecaver J.H."/>
            <person name="Long T.M."/>
            <person name="Calvey C.H."/>
            <person name="Aerts A.L."/>
            <person name="Barry K.W."/>
            <person name="Choi C."/>
            <person name="Clum A."/>
            <person name="Coughlan A.Y."/>
            <person name="Deshpande S."/>
            <person name="Douglass A.P."/>
            <person name="Hanson S.J."/>
            <person name="Klenk H.-P."/>
            <person name="LaButti K.M."/>
            <person name="Lapidus A."/>
            <person name="Lindquist E.A."/>
            <person name="Lipzen A.M."/>
            <person name="Meier-Kolthoff J.P."/>
            <person name="Ohm R.A."/>
            <person name="Otillar R.P."/>
            <person name="Pangilinan J.L."/>
            <person name="Peng Y."/>
            <person name="Rokas A."/>
            <person name="Rosa C.A."/>
            <person name="Scheuner C."/>
            <person name="Sibirny A.A."/>
            <person name="Slot J.C."/>
            <person name="Stielow J.B."/>
            <person name="Sun H."/>
            <person name="Kurtzman C.P."/>
            <person name="Blackwell M."/>
            <person name="Grigoriev I.V."/>
            <person name="Jeffries T.W."/>
        </authorList>
    </citation>
    <scope>NUCLEOTIDE SEQUENCE [LARGE SCALE GENOMIC DNA]</scope>
    <source>
        <strain evidence="1 2">DSM 6958</strain>
    </source>
</reference>
<dbReference type="GO" id="GO:0005763">
    <property type="term" value="C:mitochondrial small ribosomal subunit"/>
    <property type="evidence" value="ECO:0007669"/>
    <property type="project" value="TreeGrafter"/>
</dbReference>
<dbReference type="AlphaFoldDB" id="A0A1E3PEV5"/>
<evidence type="ECO:0000313" key="1">
    <source>
        <dbReference type="EMBL" id="ODQ63908.1"/>
    </source>
</evidence>
<organism evidence="1 2">
    <name type="scientific">Nadsonia fulvescens var. elongata DSM 6958</name>
    <dbReference type="NCBI Taxonomy" id="857566"/>
    <lineage>
        <taxon>Eukaryota</taxon>
        <taxon>Fungi</taxon>
        <taxon>Dikarya</taxon>
        <taxon>Ascomycota</taxon>
        <taxon>Saccharomycotina</taxon>
        <taxon>Dipodascomycetes</taxon>
        <taxon>Dipodascales</taxon>
        <taxon>Dipodascales incertae sedis</taxon>
        <taxon>Nadsonia</taxon>
    </lineage>
</organism>
<sequence length="338" mass="37713">MTLNTSNVLKVRSVSSFETLFRNSKLVSLPRPITDSRFSIKRINARNSLQKNLPTHVTKQIIMTTPSNHSRNDWGLKYSIPNRNKSQYMVSNKLDTMDHLPDFDLKSAGKRHIINRLQEIGLPITPKKRASRNLLSYNRMSVSSSSSTLPSTPISAVDQALFDGSTNTISFTDKFEFKNLQTITKKCNERLLKVANTHRENFKLWVLQECGENYLTINPSKLSHLVKKYLDTHVPIRHAAPYLTVMSTGGLNYNLPGALRQTRFGISNKVIARGRVINDDNTVVALAGVIASCQLSGIDKTRGIVSAGNARMTVKPFIINGINIEKGGSIDLSLISNF</sequence>
<dbReference type="InterPro" id="IPR016712">
    <property type="entry name" value="Rbsml_bS1m-like"/>
</dbReference>
<gene>
    <name evidence="1" type="ORF">NADFUDRAFT_75436</name>
</gene>
<dbReference type="STRING" id="857566.A0A1E3PEV5"/>
<evidence type="ECO:0000313" key="2">
    <source>
        <dbReference type="Proteomes" id="UP000095009"/>
    </source>
</evidence>
<dbReference type="Pfam" id="PF11709">
    <property type="entry name" value="Mit_ribos_Mrp51"/>
    <property type="match status" value="1"/>
</dbReference>
<dbReference type="GO" id="GO:0070124">
    <property type="term" value="P:mitochondrial translational initiation"/>
    <property type="evidence" value="ECO:0007669"/>
    <property type="project" value="TreeGrafter"/>
</dbReference>
<proteinExistence type="predicted"/>
<dbReference type="GO" id="GO:0003735">
    <property type="term" value="F:structural constituent of ribosome"/>
    <property type="evidence" value="ECO:0007669"/>
    <property type="project" value="TreeGrafter"/>
</dbReference>
<dbReference type="EMBL" id="KV454413">
    <property type="protein sequence ID" value="ODQ63908.1"/>
    <property type="molecule type" value="Genomic_DNA"/>
</dbReference>
<dbReference type="Proteomes" id="UP000095009">
    <property type="component" value="Unassembled WGS sequence"/>
</dbReference>
<accession>A0A1E3PEV5</accession>
<dbReference type="PANTHER" id="PTHR28058:SF1">
    <property type="entry name" value="SMALL RIBOSOMAL SUBUNIT PROTEIN BS1M"/>
    <property type="match status" value="1"/>
</dbReference>
<keyword evidence="2" id="KW-1185">Reference proteome</keyword>
<name>A0A1E3PEV5_9ASCO</name>
<protein>
    <submittedName>
        <fullName evidence="1">Uncharacterized protein</fullName>
    </submittedName>
</protein>